<dbReference type="GO" id="GO:0004413">
    <property type="term" value="F:homoserine kinase activity"/>
    <property type="evidence" value="ECO:0007669"/>
    <property type="project" value="InterPro"/>
</dbReference>
<reference evidence="8" key="1">
    <citation type="submission" date="2020-05" db="EMBL/GenBank/DDBJ databases">
        <authorList>
            <person name="Chiriac C."/>
            <person name="Salcher M."/>
            <person name="Ghai R."/>
            <person name="Kavagutti S V."/>
        </authorList>
    </citation>
    <scope>NUCLEOTIDE SEQUENCE</scope>
</reference>
<dbReference type="SUPFAM" id="SSF55060">
    <property type="entry name" value="GHMP Kinase, C-terminal domain"/>
    <property type="match status" value="1"/>
</dbReference>
<dbReference type="PANTHER" id="PTHR20861">
    <property type="entry name" value="HOMOSERINE/4-DIPHOSPHOCYTIDYL-2-C-METHYL-D-ERYTHRITOL KINASE"/>
    <property type="match status" value="1"/>
</dbReference>
<dbReference type="NCBIfam" id="TIGR00191">
    <property type="entry name" value="thrB"/>
    <property type="match status" value="1"/>
</dbReference>
<dbReference type="Pfam" id="PF00288">
    <property type="entry name" value="GHMP_kinases_N"/>
    <property type="match status" value="1"/>
</dbReference>
<gene>
    <name evidence="8" type="ORF">UFOPK2399_00641</name>
</gene>
<accession>A0A6J6NTL6</accession>
<dbReference type="HAMAP" id="MF_00384">
    <property type="entry name" value="Homoser_kinase"/>
    <property type="match status" value="1"/>
</dbReference>
<dbReference type="PIRSF" id="PIRSF000676">
    <property type="entry name" value="Homoser_kin"/>
    <property type="match status" value="1"/>
</dbReference>
<evidence type="ECO:0000256" key="3">
    <source>
        <dbReference type="ARBA" id="ARBA00022697"/>
    </source>
</evidence>
<feature type="domain" description="GHMP kinase N-terminal" evidence="7">
    <location>
        <begin position="73"/>
        <end position="137"/>
    </location>
</feature>
<keyword evidence="2" id="KW-0808">Transferase</keyword>
<dbReference type="GO" id="GO:0009088">
    <property type="term" value="P:threonine biosynthetic process"/>
    <property type="evidence" value="ECO:0007669"/>
    <property type="project" value="UniProtKB-KW"/>
</dbReference>
<dbReference type="EMBL" id="CAEZXP010000001">
    <property type="protein sequence ID" value="CAB4690019.1"/>
    <property type="molecule type" value="Genomic_DNA"/>
</dbReference>
<evidence type="ECO:0000256" key="4">
    <source>
        <dbReference type="ARBA" id="ARBA00022741"/>
    </source>
</evidence>
<evidence type="ECO:0000313" key="8">
    <source>
        <dbReference type="EMBL" id="CAB4690019.1"/>
    </source>
</evidence>
<keyword evidence="6" id="KW-0067">ATP-binding</keyword>
<evidence type="ECO:0000256" key="6">
    <source>
        <dbReference type="ARBA" id="ARBA00022840"/>
    </source>
</evidence>
<dbReference type="InterPro" id="IPR020568">
    <property type="entry name" value="Ribosomal_Su5_D2-typ_SF"/>
</dbReference>
<dbReference type="Gene3D" id="3.30.230.10">
    <property type="match status" value="1"/>
</dbReference>
<proteinExistence type="inferred from homology"/>
<keyword evidence="3" id="KW-0791">Threonine biosynthesis</keyword>
<dbReference type="GO" id="GO:0005524">
    <property type="term" value="F:ATP binding"/>
    <property type="evidence" value="ECO:0007669"/>
    <property type="project" value="UniProtKB-KW"/>
</dbReference>
<dbReference type="PRINTS" id="PR00958">
    <property type="entry name" value="HOMSERKINASE"/>
</dbReference>
<name>A0A6J6NTL6_9ZZZZ</name>
<evidence type="ECO:0000256" key="1">
    <source>
        <dbReference type="ARBA" id="ARBA00022605"/>
    </source>
</evidence>
<dbReference type="Gene3D" id="3.30.70.890">
    <property type="entry name" value="GHMP kinase, C-terminal domain"/>
    <property type="match status" value="1"/>
</dbReference>
<dbReference type="InterPro" id="IPR000870">
    <property type="entry name" value="Homoserine_kinase"/>
</dbReference>
<protein>
    <submittedName>
        <fullName evidence="8">Unannotated protein</fullName>
    </submittedName>
</protein>
<dbReference type="PANTHER" id="PTHR20861:SF1">
    <property type="entry name" value="HOMOSERINE KINASE"/>
    <property type="match status" value="1"/>
</dbReference>
<keyword evidence="1" id="KW-0028">Amino-acid biosynthesis</keyword>
<evidence type="ECO:0000256" key="5">
    <source>
        <dbReference type="ARBA" id="ARBA00022777"/>
    </source>
</evidence>
<dbReference type="AlphaFoldDB" id="A0A6J6NTL6"/>
<keyword evidence="5" id="KW-0418">Kinase</keyword>
<dbReference type="InterPro" id="IPR014721">
    <property type="entry name" value="Ribsml_uS5_D2-typ_fold_subgr"/>
</dbReference>
<keyword evidence="4" id="KW-0547">Nucleotide-binding</keyword>
<evidence type="ECO:0000256" key="2">
    <source>
        <dbReference type="ARBA" id="ARBA00022679"/>
    </source>
</evidence>
<dbReference type="InterPro" id="IPR006204">
    <property type="entry name" value="GHMP_kinase_N_dom"/>
</dbReference>
<dbReference type="SUPFAM" id="SSF54211">
    <property type="entry name" value="Ribosomal protein S5 domain 2-like"/>
    <property type="match status" value="1"/>
</dbReference>
<organism evidence="8">
    <name type="scientific">freshwater metagenome</name>
    <dbReference type="NCBI Taxonomy" id="449393"/>
    <lineage>
        <taxon>unclassified sequences</taxon>
        <taxon>metagenomes</taxon>
        <taxon>ecological metagenomes</taxon>
    </lineage>
</organism>
<evidence type="ECO:0000259" key="7">
    <source>
        <dbReference type="Pfam" id="PF00288"/>
    </source>
</evidence>
<dbReference type="InterPro" id="IPR036554">
    <property type="entry name" value="GHMP_kinase_C_sf"/>
</dbReference>
<sequence length="291" mass="29788">MTAVTVRAPATTANLGPGFDCAGAAFDLWNELEVRPAEPGEPLVELSGEGTDEIPAGPEHLALRAFALVAPIDGWAFRFVNRIPLERGLGSSAATVAAGLVAASIVSGRNLDSDQLLALGLPLEGHADNLAAALLGGACLIWQEDGAPRARRISTSLPFDPVVIVPTSRVNTEASRGRLPQTLPYADAVAAAARAALLGAGIAAGDGALLERAFNDVLHEPYRMADAPVLADLRANPVPGSAGATLSGSGPTVVCWAWPGQAEAVAAELERRAPGARVLPLRIATNGTEAV</sequence>